<keyword evidence="2" id="KW-0677">Repeat</keyword>
<dbReference type="PANTHER" id="PTHR23235">
    <property type="entry name" value="KRUEPPEL-LIKE TRANSCRIPTION FACTOR"/>
    <property type="match status" value="1"/>
</dbReference>
<keyword evidence="3 5" id="KW-0863">Zinc-finger</keyword>
<dbReference type="PROSITE" id="PS50157">
    <property type="entry name" value="ZINC_FINGER_C2H2_2"/>
    <property type="match status" value="2"/>
</dbReference>
<dbReference type="OrthoDB" id="8922241at2759"/>
<dbReference type="GO" id="GO:0000978">
    <property type="term" value="F:RNA polymerase II cis-regulatory region sequence-specific DNA binding"/>
    <property type="evidence" value="ECO:0007669"/>
    <property type="project" value="UniProtKB-ARBA"/>
</dbReference>
<evidence type="ECO:0000256" key="2">
    <source>
        <dbReference type="ARBA" id="ARBA00022737"/>
    </source>
</evidence>
<evidence type="ECO:0000259" key="7">
    <source>
        <dbReference type="PROSITE" id="PS50157"/>
    </source>
</evidence>
<evidence type="ECO:0000256" key="1">
    <source>
        <dbReference type="ARBA" id="ARBA00022723"/>
    </source>
</evidence>
<feature type="domain" description="C2H2-type" evidence="7">
    <location>
        <begin position="179"/>
        <end position="206"/>
    </location>
</feature>
<feature type="compositionally biased region" description="Low complexity" evidence="6">
    <location>
        <begin position="98"/>
        <end position="121"/>
    </location>
</feature>
<evidence type="ECO:0000256" key="4">
    <source>
        <dbReference type="ARBA" id="ARBA00022833"/>
    </source>
</evidence>
<dbReference type="AlphaFoldDB" id="A0A9P5Z8G7"/>
<dbReference type="SMART" id="SM00355">
    <property type="entry name" value="ZnF_C2H2"/>
    <property type="match status" value="2"/>
</dbReference>
<dbReference type="FunFam" id="3.30.160.60:FF:000072">
    <property type="entry name" value="zinc finger protein 143 isoform X1"/>
    <property type="match status" value="1"/>
</dbReference>
<feature type="domain" description="C2H2-type" evidence="7">
    <location>
        <begin position="207"/>
        <end position="236"/>
    </location>
</feature>
<proteinExistence type="predicted"/>
<dbReference type="Proteomes" id="UP000807469">
    <property type="component" value="Unassembled WGS sequence"/>
</dbReference>
<dbReference type="EMBL" id="MU155169">
    <property type="protein sequence ID" value="KAF9482135.1"/>
    <property type="molecule type" value="Genomic_DNA"/>
</dbReference>
<dbReference type="FunFam" id="3.30.160.60:FF:000688">
    <property type="entry name" value="zinc finger protein 197 isoform X1"/>
    <property type="match status" value="1"/>
</dbReference>
<evidence type="ECO:0000256" key="6">
    <source>
        <dbReference type="SAM" id="MobiDB-lite"/>
    </source>
</evidence>
<keyword evidence="9" id="KW-1185">Reference proteome</keyword>
<evidence type="ECO:0000313" key="9">
    <source>
        <dbReference type="Proteomes" id="UP000807469"/>
    </source>
</evidence>
<evidence type="ECO:0000256" key="5">
    <source>
        <dbReference type="PROSITE-ProRule" id="PRU00042"/>
    </source>
</evidence>
<dbReference type="GO" id="GO:0008270">
    <property type="term" value="F:zinc ion binding"/>
    <property type="evidence" value="ECO:0007669"/>
    <property type="project" value="UniProtKB-KW"/>
</dbReference>
<protein>
    <recommendedName>
        <fullName evidence="7">C2H2-type domain-containing protein</fullName>
    </recommendedName>
</protein>
<evidence type="ECO:0000313" key="8">
    <source>
        <dbReference type="EMBL" id="KAF9482135.1"/>
    </source>
</evidence>
<dbReference type="InterPro" id="IPR013087">
    <property type="entry name" value="Znf_C2H2_type"/>
</dbReference>
<comment type="caution">
    <text evidence="8">The sequence shown here is derived from an EMBL/GenBank/DDBJ whole genome shotgun (WGS) entry which is preliminary data.</text>
</comment>
<gene>
    <name evidence="8" type="ORF">BDN70DRAFT_875425</name>
</gene>
<accession>A0A9P5Z8G7</accession>
<reference evidence="8" key="1">
    <citation type="submission" date="2020-11" db="EMBL/GenBank/DDBJ databases">
        <authorList>
            <consortium name="DOE Joint Genome Institute"/>
            <person name="Ahrendt S."/>
            <person name="Riley R."/>
            <person name="Andreopoulos W."/>
            <person name="Labutti K."/>
            <person name="Pangilinan J."/>
            <person name="Ruiz-Duenas F.J."/>
            <person name="Barrasa J.M."/>
            <person name="Sanchez-Garcia M."/>
            <person name="Camarero S."/>
            <person name="Miyauchi S."/>
            <person name="Serrano A."/>
            <person name="Linde D."/>
            <person name="Babiker R."/>
            <person name="Drula E."/>
            <person name="Ayuso-Fernandez I."/>
            <person name="Pacheco R."/>
            <person name="Padilla G."/>
            <person name="Ferreira P."/>
            <person name="Barriuso J."/>
            <person name="Kellner H."/>
            <person name="Castanera R."/>
            <person name="Alfaro M."/>
            <person name="Ramirez L."/>
            <person name="Pisabarro A.G."/>
            <person name="Kuo A."/>
            <person name="Tritt A."/>
            <person name="Lipzen A."/>
            <person name="He G."/>
            <person name="Yan M."/>
            <person name="Ng V."/>
            <person name="Cullen D."/>
            <person name="Martin F."/>
            <person name="Rosso M.-N."/>
            <person name="Henrissat B."/>
            <person name="Hibbett D."/>
            <person name="Martinez A.T."/>
            <person name="Grigoriev I.V."/>
        </authorList>
    </citation>
    <scope>NUCLEOTIDE SEQUENCE</scope>
    <source>
        <strain evidence="8">CIRM-BRFM 674</strain>
    </source>
</reference>
<dbReference type="InterPro" id="IPR036236">
    <property type="entry name" value="Znf_C2H2_sf"/>
</dbReference>
<keyword evidence="1" id="KW-0479">Metal-binding</keyword>
<keyword evidence="4" id="KW-0862">Zinc</keyword>
<name>A0A9P5Z8G7_9AGAR</name>
<evidence type="ECO:0000256" key="3">
    <source>
        <dbReference type="ARBA" id="ARBA00022771"/>
    </source>
</evidence>
<organism evidence="8 9">
    <name type="scientific">Pholiota conissans</name>
    <dbReference type="NCBI Taxonomy" id="109636"/>
    <lineage>
        <taxon>Eukaryota</taxon>
        <taxon>Fungi</taxon>
        <taxon>Dikarya</taxon>
        <taxon>Basidiomycota</taxon>
        <taxon>Agaricomycotina</taxon>
        <taxon>Agaricomycetes</taxon>
        <taxon>Agaricomycetidae</taxon>
        <taxon>Agaricales</taxon>
        <taxon>Agaricineae</taxon>
        <taxon>Strophariaceae</taxon>
        <taxon>Pholiota</taxon>
    </lineage>
</organism>
<dbReference type="SUPFAM" id="SSF57667">
    <property type="entry name" value="beta-beta-alpha zinc fingers"/>
    <property type="match status" value="1"/>
</dbReference>
<dbReference type="PANTHER" id="PTHR23235:SF120">
    <property type="entry name" value="KRUPPEL-LIKE FACTOR 15"/>
    <property type="match status" value="1"/>
</dbReference>
<dbReference type="Pfam" id="PF00096">
    <property type="entry name" value="zf-C2H2"/>
    <property type="match status" value="2"/>
</dbReference>
<dbReference type="Gene3D" id="3.30.160.60">
    <property type="entry name" value="Classic Zinc Finger"/>
    <property type="match status" value="2"/>
</dbReference>
<dbReference type="PROSITE" id="PS00028">
    <property type="entry name" value="ZINC_FINGER_C2H2_1"/>
    <property type="match status" value="1"/>
</dbReference>
<feature type="region of interest" description="Disordered" evidence="6">
    <location>
        <begin position="80"/>
        <end position="155"/>
    </location>
</feature>
<sequence>MGVPVPYAPNVYHHSMPMAPNASTPQQAAPVYAETDPRAMQSTYPDAAAYYNNSAHYSSASVHQHVYSSVSPPVPMSYAQAQSLRSGHHIPRPRSTVPQAAYSHSPSHSYSHPYPQAPSSPTHAVHPQLGRARSNSQVYDRLPSPTGYAQSPEPYYTEIPIPQTIGISSDYPTSSMRPFSCDLCALSFNRQHDLKRHRETHTGEKPYLCNGGCGKTFTRKDALKRHQLVKNCGKVDESWA</sequence>
<dbReference type="GO" id="GO:0000981">
    <property type="term" value="F:DNA-binding transcription factor activity, RNA polymerase II-specific"/>
    <property type="evidence" value="ECO:0007669"/>
    <property type="project" value="TreeGrafter"/>
</dbReference>